<sequence length="228" mass="24754">MPTKTPPATCCPAAPTASAPVTATWTATWTATPAQTPTAQAPVATLRIEAGYRPGFIARTLQMHMDYYHSAVSWGQAFEAAKAQCWGKIVEQLPSYPDSQIWSAVRVTGDSERIVGTIMLDSATDAEAEAEAGEGRQKVRTVQLRGFIVDSDARGLGAGKKLLAAAMAHVEERGIEKVILHTMDSLGAAVYLYRAAGFVLHSEEERVLWGAKIKEQLYIWRRKALPAK</sequence>
<dbReference type="OrthoDB" id="41532at2759"/>
<dbReference type="InterPro" id="IPR050769">
    <property type="entry name" value="NAT_camello-type"/>
</dbReference>
<keyword evidence="1 3" id="KW-0808">Transferase</keyword>
<keyword evidence="3" id="KW-0012">Acyltransferase</keyword>
<dbReference type="RefSeq" id="XP_028464734.1">
    <property type="nucleotide sequence ID" value="XM_028609987.1"/>
</dbReference>
<gene>
    <name evidence="3" type="ORF">SODALDRAFT_325491</name>
</gene>
<dbReference type="Proteomes" id="UP000272025">
    <property type="component" value="Unassembled WGS sequence"/>
</dbReference>
<dbReference type="Pfam" id="PF00583">
    <property type="entry name" value="Acetyltransf_1"/>
    <property type="match status" value="1"/>
</dbReference>
<dbReference type="InterPro" id="IPR000182">
    <property type="entry name" value="GNAT_dom"/>
</dbReference>
<evidence type="ECO:0000313" key="4">
    <source>
        <dbReference type="Proteomes" id="UP000272025"/>
    </source>
</evidence>
<dbReference type="PANTHER" id="PTHR13947">
    <property type="entry name" value="GNAT FAMILY N-ACETYLTRANSFERASE"/>
    <property type="match status" value="1"/>
</dbReference>
<evidence type="ECO:0000256" key="1">
    <source>
        <dbReference type="ARBA" id="ARBA00022679"/>
    </source>
</evidence>
<dbReference type="Gene3D" id="3.40.630.30">
    <property type="match status" value="1"/>
</dbReference>
<reference evidence="3 4" key="1">
    <citation type="journal article" date="2018" name="Mol. Ecol.">
        <title>The obligate alkalophilic soda-lake fungus Sodiomyces alkalinus has shifted to a protein diet.</title>
        <authorList>
            <person name="Grum-Grzhimaylo A.A."/>
            <person name="Falkoski D.L."/>
            <person name="van den Heuvel J."/>
            <person name="Valero-Jimenez C.A."/>
            <person name="Min B."/>
            <person name="Choi I.G."/>
            <person name="Lipzen A."/>
            <person name="Daum C.G."/>
            <person name="Aanen D.K."/>
            <person name="Tsang A."/>
            <person name="Henrissat B."/>
            <person name="Bilanenko E.N."/>
            <person name="de Vries R.P."/>
            <person name="van Kan J.A.L."/>
            <person name="Grigoriev I.V."/>
            <person name="Debets A.J.M."/>
        </authorList>
    </citation>
    <scope>NUCLEOTIDE SEQUENCE [LARGE SCALE GENOMIC DNA]</scope>
    <source>
        <strain evidence="3 4">F11</strain>
    </source>
</reference>
<name>A0A3N2PR18_SODAK</name>
<dbReference type="PROSITE" id="PS51186">
    <property type="entry name" value="GNAT"/>
    <property type="match status" value="1"/>
</dbReference>
<dbReference type="SUPFAM" id="SSF55729">
    <property type="entry name" value="Acyl-CoA N-acyltransferases (Nat)"/>
    <property type="match status" value="1"/>
</dbReference>
<protein>
    <submittedName>
        <fullName evidence="3">Acyl-CoA N-acyltransferase</fullName>
    </submittedName>
</protein>
<dbReference type="InterPro" id="IPR016181">
    <property type="entry name" value="Acyl_CoA_acyltransferase"/>
</dbReference>
<dbReference type="GeneID" id="39578465"/>
<dbReference type="GO" id="GO:0008080">
    <property type="term" value="F:N-acetyltransferase activity"/>
    <property type="evidence" value="ECO:0007669"/>
    <property type="project" value="InterPro"/>
</dbReference>
<evidence type="ECO:0000259" key="2">
    <source>
        <dbReference type="PROSITE" id="PS51186"/>
    </source>
</evidence>
<dbReference type="AlphaFoldDB" id="A0A3N2PR18"/>
<organism evidence="3 4">
    <name type="scientific">Sodiomyces alkalinus (strain CBS 110278 / VKM F-3762 / F11)</name>
    <name type="common">Alkaliphilic filamentous fungus</name>
    <dbReference type="NCBI Taxonomy" id="1314773"/>
    <lineage>
        <taxon>Eukaryota</taxon>
        <taxon>Fungi</taxon>
        <taxon>Dikarya</taxon>
        <taxon>Ascomycota</taxon>
        <taxon>Pezizomycotina</taxon>
        <taxon>Sordariomycetes</taxon>
        <taxon>Hypocreomycetidae</taxon>
        <taxon>Glomerellales</taxon>
        <taxon>Plectosphaerellaceae</taxon>
        <taxon>Sodiomyces</taxon>
    </lineage>
</organism>
<dbReference type="EMBL" id="ML119058">
    <property type="protein sequence ID" value="ROT36928.1"/>
    <property type="molecule type" value="Genomic_DNA"/>
</dbReference>
<keyword evidence="4" id="KW-1185">Reference proteome</keyword>
<dbReference type="STRING" id="1314773.A0A3N2PR18"/>
<dbReference type="CDD" id="cd04301">
    <property type="entry name" value="NAT_SF"/>
    <property type="match status" value="1"/>
</dbReference>
<evidence type="ECO:0000313" key="3">
    <source>
        <dbReference type="EMBL" id="ROT36928.1"/>
    </source>
</evidence>
<accession>A0A3N2PR18</accession>
<proteinExistence type="predicted"/>
<dbReference type="PANTHER" id="PTHR13947:SF37">
    <property type="entry name" value="LD18367P"/>
    <property type="match status" value="1"/>
</dbReference>
<feature type="domain" description="N-acetyltransferase" evidence="2">
    <location>
        <begin position="65"/>
        <end position="226"/>
    </location>
</feature>